<feature type="transmembrane region" description="Helical" evidence="1">
    <location>
        <begin position="30"/>
        <end position="51"/>
    </location>
</feature>
<evidence type="ECO:0000256" key="1">
    <source>
        <dbReference type="SAM" id="Phobius"/>
    </source>
</evidence>
<dbReference type="Proteomes" id="UP000023152">
    <property type="component" value="Unassembled WGS sequence"/>
</dbReference>
<accession>X6P2W4</accession>
<evidence type="ECO:0000313" key="2">
    <source>
        <dbReference type="EMBL" id="ETO31897.1"/>
    </source>
</evidence>
<dbReference type="AlphaFoldDB" id="X6P2W4"/>
<reference evidence="2 3" key="1">
    <citation type="journal article" date="2013" name="Curr. Biol.">
        <title>The Genome of the Foraminiferan Reticulomyxa filosa.</title>
        <authorList>
            <person name="Glockner G."/>
            <person name="Hulsmann N."/>
            <person name="Schleicher M."/>
            <person name="Noegel A.A."/>
            <person name="Eichinger L."/>
            <person name="Gallinger C."/>
            <person name="Pawlowski J."/>
            <person name="Sierra R."/>
            <person name="Euteneuer U."/>
            <person name="Pillet L."/>
            <person name="Moustafa A."/>
            <person name="Platzer M."/>
            <person name="Groth M."/>
            <person name="Szafranski K."/>
            <person name="Schliwa M."/>
        </authorList>
    </citation>
    <scope>NUCLEOTIDE SEQUENCE [LARGE SCALE GENOMIC DNA]</scope>
</reference>
<name>X6P2W4_RETFI</name>
<keyword evidence="1" id="KW-1133">Transmembrane helix</keyword>
<organism evidence="2 3">
    <name type="scientific">Reticulomyxa filosa</name>
    <dbReference type="NCBI Taxonomy" id="46433"/>
    <lineage>
        <taxon>Eukaryota</taxon>
        <taxon>Sar</taxon>
        <taxon>Rhizaria</taxon>
        <taxon>Retaria</taxon>
        <taxon>Foraminifera</taxon>
        <taxon>Monothalamids</taxon>
        <taxon>Reticulomyxidae</taxon>
        <taxon>Reticulomyxa</taxon>
    </lineage>
</organism>
<sequence>MVSYEECFDLKDMADPLCANFCRQSMQHWYIYYLMTVVCIVGTLVMTMILFKSNWTFRILSYWTWVQLISFLCQIANDDNSLYVYLEENRTKHVYTKEEAPKKKKLY</sequence>
<keyword evidence="3" id="KW-1185">Reference proteome</keyword>
<dbReference type="EMBL" id="ASPP01004628">
    <property type="protein sequence ID" value="ETO31897.1"/>
    <property type="molecule type" value="Genomic_DNA"/>
</dbReference>
<comment type="caution">
    <text evidence="2">The sequence shown here is derived from an EMBL/GenBank/DDBJ whole genome shotgun (WGS) entry which is preliminary data.</text>
</comment>
<proteinExistence type="predicted"/>
<keyword evidence="1" id="KW-0812">Transmembrane</keyword>
<evidence type="ECO:0000313" key="3">
    <source>
        <dbReference type="Proteomes" id="UP000023152"/>
    </source>
</evidence>
<keyword evidence="1" id="KW-0472">Membrane</keyword>
<protein>
    <submittedName>
        <fullName evidence="2">Uncharacterized protein</fullName>
    </submittedName>
</protein>
<gene>
    <name evidence="2" type="ORF">RFI_05221</name>
</gene>